<dbReference type="SUPFAM" id="SSF161111">
    <property type="entry name" value="Cation efflux protein transmembrane domain-like"/>
    <property type="match status" value="1"/>
</dbReference>
<feature type="transmembrane region" description="Helical" evidence="6">
    <location>
        <begin position="87"/>
        <end position="111"/>
    </location>
</feature>
<keyword evidence="9" id="KW-1185">Reference proteome</keyword>
<feature type="domain" description="Cation efflux protein transmembrane" evidence="7">
    <location>
        <begin position="35"/>
        <end position="230"/>
    </location>
</feature>
<evidence type="ECO:0000256" key="3">
    <source>
        <dbReference type="ARBA" id="ARBA00022692"/>
    </source>
</evidence>
<keyword evidence="2" id="KW-0813">Transport</keyword>
<proteinExistence type="predicted"/>
<dbReference type="InterPro" id="IPR058533">
    <property type="entry name" value="Cation_efflux_TM"/>
</dbReference>
<accession>A0ABY7H757</accession>
<keyword evidence="5 6" id="KW-0472">Membrane</keyword>
<evidence type="ECO:0000313" key="9">
    <source>
        <dbReference type="Proteomes" id="UP001164459"/>
    </source>
</evidence>
<dbReference type="EMBL" id="CP114040">
    <property type="protein sequence ID" value="WAS94879.1"/>
    <property type="molecule type" value="Genomic_DNA"/>
</dbReference>
<reference evidence="8" key="1">
    <citation type="submission" date="2022-11" db="EMBL/GenBank/DDBJ databases">
        <title>Minimal conservation of predation-associated metabolite biosynthetic gene clusters underscores biosynthetic potential of Myxococcota including descriptions for ten novel species: Archangium lansinium sp. nov., Myxococcus landrumus sp. nov., Nannocystis bai.</title>
        <authorList>
            <person name="Ahearne A."/>
            <person name="Stevens C."/>
            <person name="Dowd S."/>
        </authorList>
    </citation>
    <scope>NUCLEOTIDE SEQUENCE</scope>
    <source>
        <strain evidence="8">Fl3</strain>
    </source>
</reference>
<dbReference type="PANTHER" id="PTHR43840:SF15">
    <property type="entry name" value="MITOCHONDRIAL METAL TRANSPORTER 1-RELATED"/>
    <property type="match status" value="1"/>
</dbReference>
<dbReference type="Proteomes" id="UP001164459">
    <property type="component" value="Chromosome"/>
</dbReference>
<dbReference type="InterPro" id="IPR050291">
    <property type="entry name" value="CDF_Transporter"/>
</dbReference>
<evidence type="ECO:0000259" key="7">
    <source>
        <dbReference type="Pfam" id="PF01545"/>
    </source>
</evidence>
<evidence type="ECO:0000313" key="8">
    <source>
        <dbReference type="EMBL" id="WAS94879.1"/>
    </source>
</evidence>
<dbReference type="RefSeq" id="WP_269037214.1">
    <property type="nucleotide sequence ID" value="NZ_CP114040.1"/>
</dbReference>
<organism evidence="8 9">
    <name type="scientific">Nannocystis punicea</name>
    <dbReference type="NCBI Taxonomy" id="2995304"/>
    <lineage>
        <taxon>Bacteria</taxon>
        <taxon>Pseudomonadati</taxon>
        <taxon>Myxococcota</taxon>
        <taxon>Polyangia</taxon>
        <taxon>Nannocystales</taxon>
        <taxon>Nannocystaceae</taxon>
        <taxon>Nannocystis</taxon>
    </lineage>
</organism>
<evidence type="ECO:0000256" key="4">
    <source>
        <dbReference type="ARBA" id="ARBA00022989"/>
    </source>
</evidence>
<protein>
    <submittedName>
        <fullName evidence="8">Cation transporter</fullName>
    </submittedName>
</protein>
<keyword evidence="3 6" id="KW-0812">Transmembrane</keyword>
<evidence type="ECO:0000256" key="2">
    <source>
        <dbReference type="ARBA" id="ARBA00022448"/>
    </source>
</evidence>
<comment type="subcellular location">
    <subcellularLocation>
        <location evidence="1">Membrane</location>
        <topology evidence="1">Multi-pass membrane protein</topology>
    </subcellularLocation>
</comment>
<evidence type="ECO:0000256" key="1">
    <source>
        <dbReference type="ARBA" id="ARBA00004141"/>
    </source>
</evidence>
<name>A0ABY7H757_9BACT</name>
<sequence length="330" mass="36550">MSERWGHTPAHELPCDKAPAMRLAVRVEQVSLIYFVTAIAFTAFVMGESQAMKTVWIDDMLGMVPPLAVLVAARLRRRHATDAYRYGYHRAVTIAFLVAAVALLGFGGYLLGEGLYTLIRAERPTIGSVTVFGRDLWLGWLMIAALTWSAAPTVILGRIKLRLAHDLHDKALYTDALMNKADWMTGAAGMLGVIGIGLGYWWADAVAASMIAVDITRDGARNMIAAFGDLMDRRPRDVACQCEDPLPDRIVAALRDLPWVRCASVRLREHGHVLIGEVYVVPVDESAPLRRIDEVHTLARACDWRLTDLTVQLVPALTREEDDDDDSCED</sequence>
<feature type="transmembrane region" description="Helical" evidence="6">
    <location>
        <begin position="137"/>
        <end position="161"/>
    </location>
</feature>
<dbReference type="PANTHER" id="PTHR43840">
    <property type="entry name" value="MITOCHONDRIAL METAL TRANSPORTER 1-RELATED"/>
    <property type="match status" value="1"/>
</dbReference>
<dbReference type="InterPro" id="IPR027469">
    <property type="entry name" value="Cation_efflux_TMD_sf"/>
</dbReference>
<feature type="transmembrane region" description="Helical" evidence="6">
    <location>
        <begin position="181"/>
        <end position="203"/>
    </location>
</feature>
<dbReference type="Pfam" id="PF01545">
    <property type="entry name" value="Cation_efflux"/>
    <property type="match status" value="1"/>
</dbReference>
<gene>
    <name evidence="8" type="ORF">O0S08_01850</name>
</gene>
<evidence type="ECO:0000256" key="6">
    <source>
        <dbReference type="SAM" id="Phobius"/>
    </source>
</evidence>
<keyword evidence="4 6" id="KW-1133">Transmembrane helix</keyword>
<evidence type="ECO:0000256" key="5">
    <source>
        <dbReference type="ARBA" id="ARBA00023136"/>
    </source>
</evidence>
<dbReference type="Gene3D" id="1.20.1510.10">
    <property type="entry name" value="Cation efflux protein transmembrane domain"/>
    <property type="match status" value="1"/>
</dbReference>
<feature type="transmembrane region" description="Helical" evidence="6">
    <location>
        <begin position="31"/>
        <end position="49"/>
    </location>
</feature>